<evidence type="ECO:0000256" key="13">
    <source>
        <dbReference type="ARBA" id="ARBA00023128"/>
    </source>
</evidence>
<evidence type="ECO:0000256" key="2">
    <source>
        <dbReference type="ARBA" id="ARBA00004572"/>
    </source>
</evidence>
<dbReference type="Pfam" id="PF12022">
    <property type="entry name" value="COG2_C"/>
    <property type="match status" value="1"/>
</dbReference>
<dbReference type="InterPro" id="IPR024602">
    <property type="entry name" value="COG_su2_N"/>
</dbReference>
<protein>
    <recommendedName>
        <fullName evidence="5">Conserved oligomeric Golgi complex subunit 2</fullName>
        <ecNumber evidence="4">2.5.1.47</ecNumber>
    </recommendedName>
    <alternativeName>
        <fullName evidence="15">Component of oligomeric Golgi complex 2</fullName>
    </alternativeName>
    <alternativeName>
        <fullName evidence="17">Cysteine synthase-like protein</fullName>
    </alternativeName>
</protein>
<feature type="domain" description="Tryptophan synthase beta chain-like PALP" evidence="20">
    <location>
        <begin position="826"/>
        <end position="1128"/>
    </location>
</feature>
<evidence type="ECO:0000313" key="25">
    <source>
        <dbReference type="EMBL" id="ETM49037.1"/>
    </source>
</evidence>
<dbReference type="GO" id="GO:0006891">
    <property type="term" value="P:intra-Golgi vesicle-mediated transport"/>
    <property type="evidence" value="ECO:0007669"/>
    <property type="project" value="TreeGrafter"/>
</dbReference>
<dbReference type="EMBL" id="KI692205">
    <property type="protein sequence ID" value="ETM49037.1"/>
    <property type="molecule type" value="Genomic_DNA"/>
</dbReference>
<proteinExistence type="inferred from homology"/>
<feature type="domain" description="COG complex component COG2 C-terminal" evidence="22">
    <location>
        <begin position="414"/>
        <end position="722"/>
    </location>
</feature>
<dbReference type="CDD" id="cd01561">
    <property type="entry name" value="CBS_like"/>
    <property type="match status" value="1"/>
</dbReference>
<evidence type="ECO:0000256" key="4">
    <source>
        <dbReference type="ARBA" id="ARBA00012681"/>
    </source>
</evidence>
<keyword evidence="18" id="KW-0175">Coiled coil</keyword>
<dbReference type="Proteomes" id="UP000053864">
    <property type="component" value="Unassembled WGS sequence"/>
</dbReference>
<dbReference type="VEuPathDB" id="FungiDB:PPTG_14126"/>
<dbReference type="InterPro" id="IPR001926">
    <property type="entry name" value="TrpB-like_PALP"/>
</dbReference>
<comment type="similarity">
    <text evidence="3">Belongs to the COG2 family.</text>
</comment>
<evidence type="ECO:0000256" key="11">
    <source>
        <dbReference type="ARBA" id="ARBA00022989"/>
    </source>
</evidence>
<dbReference type="Pfam" id="PF06148">
    <property type="entry name" value="COG2_N"/>
    <property type="match status" value="1"/>
</dbReference>
<feature type="coiled-coil region" evidence="18">
    <location>
        <begin position="96"/>
        <end position="130"/>
    </location>
</feature>
<keyword evidence="7" id="KW-0808">Transferase</keyword>
<dbReference type="NCBIfam" id="NF007989">
    <property type="entry name" value="PRK10717.1"/>
    <property type="match status" value="1"/>
</dbReference>
<keyword evidence="13" id="KW-0496">Mitochondrion</keyword>
<evidence type="ECO:0000256" key="10">
    <source>
        <dbReference type="ARBA" id="ARBA00022927"/>
    </source>
</evidence>
<reference evidence="24 26" key="2">
    <citation type="submission" date="2013-11" db="EMBL/GenBank/DDBJ databases">
        <title>The Genome Sequence of Phytophthora parasitica CJ05E6.</title>
        <authorList>
            <consortium name="The Broad Institute Genomics Platform"/>
            <person name="Russ C."/>
            <person name="Tyler B."/>
            <person name="Panabieres F."/>
            <person name="Shan W."/>
            <person name="Tripathy S."/>
            <person name="Grunwald N."/>
            <person name="Machado M."/>
            <person name="Johnson C.S."/>
            <person name="Arredondo F."/>
            <person name="Hong C."/>
            <person name="Coffey M."/>
            <person name="Young S.K."/>
            <person name="Zeng Q."/>
            <person name="Gargeya S."/>
            <person name="Fitzgerald M."/>
            <person name="Abouelleil A."/>
            <person name="Alvarado L."/>
            <person name="Chapman S.B."/>
            <person name="Gainer-Dewar J."/>
            <person name="Goldberg J."/>
            <person name="Griggs A."/>
            <person name="Gujja S."/>
            <person name="Hansen M."/>
            <person name="Howarth C."/>
            <person name="Imamovic A."/>
            <person name="Ireland A."/>
            <person name="Larimer J."/>
            <person name="McCowan C."/>
            <person name="Murphy C."/>
            <person name="Pearson M."/>
            <person name="Poon T.W."/>
            <person name="Priest M."/>
            <person name="Roberts A."/>
            <person name="Saif S."/>
            <person name="Shea T."/>
            <person name="Sykes S."/>
            <person name="Wortman J."/>
            <person name="Nusbaum C."/>
            <person name="Birren B."/>
        </authorList>
    </citation>
    <scope>NUCLEOTIDE SEQUENCE [LARGE SCALE GENOMIC DNA]</scope>
    <source>
        <strain evidence="24 26">CJ05E6</strain>
    </source>
</reference>
<dbReference type="InterPro" id="IPR024603">
    <property type="entry name" value="COG_complex_COG2_C"/>
</dbReference>
<feature type="region of interest" description="Disordered" evidence="19">
    <location>
        <begin position="150"/>
        <end position="172"/>
    </location>
</feature>
<name>W2NK51_PHYNI</name>
<evidence type="ECO:0000256" key="1">
    <source>
        <dbReference type="ARBA" id="ARBA00004395"/>
    </source>
</evidence>
<dbReference type="InterPro" id="IPR036052">
    <property type="entry name" value="TrpB-like_PALP_sf"/>
</dbReference>
<dbReference type="Pfam" id="PF00291">
    <property type="entry name" value="PALP"/>
    <property type="match status" value="1"/>
</dbReference>
<keyword evidence="11" id="KW-1133">Transmembrane helix</keyword>
<comment type="catalytic activity">
    <reaction evidence="16">
        <text>O-acetyl-L-serine + hydrogen sulfide = L-cysteine + acetate</text>
        <dbReference type="Rhea" id="RHEA:14829"/>
        <dbReference type="ChEBI" id="CHEBI:29919"/>
        <dbReference type="ChEBI" id="CHEBI:30089"/>
        <dbReference type="ChEBI" id="CHEBI:35235"/>
        <dbReference type="ChEBI" id="CHEBI:58340"/>
        <dbReference type="EC" id="2.5.1.47"/>
    </reaction>
</comment>
<evidence type="ECO:0000313" key="24">
    <source>
        <dbReference type="EMBL" id="ETL42722.1"/>
    </source>
</evidence>
<gene>
    <name evidence="25" type="ORF">L914_06503</name>
    <name evidence="23" type="ORF">L915_06592</name>
    <name evidence="24" type="ORF">L916_06530</name>
</gene>
<evidence type="ECO:0000256" key="17">
    <source>
        <dbReference type="ARBA" id="ARBA00078545"/>
    </source>
</evidence>
<dbReference type="GO" id="GO:0005741">
    <property type="term" value="C:mitochondrial outer membrane"/>
    <property type="evidence" value="ECO:0007669"/>
    <property type="project" value="UniProtKB-SubCell"/>
</dbReference>
<evidence type="ECO:0000256" key="12">
    <source>
        <dbReference type="ARBA" id="ARBA00023034"/>
    </source>
</evidence>
<evidence type="ECO:0000256" key="15">
    <source>
        <dbReference type="ARBA" id="ARBA00031344"/>
    </source>
</evidence>
<dbReference type="VEuPathDB" id="FungiDB:PPTG_02808"/>
<evidence type="ECO:0000259" key="20">
    <source>
        <dbReference type="Pfam" id="PF00291"/>
    </source>
</evidence>
<evidence type="ECO:0000259" key="21">
    <source>
        <dbReference type="Pfam" id="PF06148"/>
    </source>
</evidence>
<dbReference type="GO" id="GO:0015031">
    <property type="term" value="P:protein transport"/>
    <property type="evidence" value="ECO:0007669"/>
    <property type="project" value="UniProtKB-KW"/>
</dbReference>
<keyword evidence="8" id="KW-0812">Transmembrane</keyword>
<organism evidence="25">
    <name type="scientific">Phytophthora nicotianae</name>
    <name type="common">Potato buckeye rot agent</name>
    <name type="synonym">Phytophthora parasitica</name>
    <dbReference type="NCBI Taxonomy" id="4792"/>
    <lineage>
        <taxon>Eukaryota</taxon>
        <taxon>Sar</taxon>
        <taxon>Stramenopiles</taxon>
        <taxon>Oomycota</taxon>
        <taxon>Peronosporomycetes</taxon>
        <taxon>Peronosporales</taxon>
        <taxon>Peronosporaceae</taxon>
        <taxon>Phytophthora</taxon>
    </lineage>
</organism>
<dbReference type="Proteomes" id="UP000053236">
    <property type="component" value="Unassembled WGS sequence"/>
</dbReference>
<evidence type="ECO:0000256" key="3">
    <source>
        <dbReference type="ARBA" id="ARBA00007603"/>
    </source>
</evidence>
<dbReference type="EMBL" id="KI672244">
    <property type="protein sequence ID" value="ETL42722.1"/>
    <property type="molecule type" value="Genomic_DNA"/>
</dbReference>
<dbReference type="GO" id="GO:0017119">
    <property type="term" value="C:Golgi transport complex"/>
    <property type="evidence" value="ECO:0007669"/>
    <property type="project" value="TreeGrafter"/>
</dbReference>
<dbReference type="PANTHER" id="PTHR12961:SF0">
    <property type="entry name" value="CONSERVED OLIGOMERIC GOLGI COMPLEX SUBUNIT 2"/>
    <property type="match status" value="1"/>
</dbReference>
<dbReference type="GO" id="GO:0000139">
    <property type="term" value="C:Golgi membrane"/>
    <property type="evidence" value="ECO:0007669"/>
    <property type="project" value="UniProtKB-SubCell"/>
</dbReference>
<keyword evidence="6" id="KW-0813">Transport</keyword>
<sequence>MIANISMVLGKYCFDEEAFSGEIFEVGAFLEDCRTHSPMETIHQDLKQFQTALENQLVAIINEDYAEFLQLSSKLKGVDEAVSSVRAPILAVLKRVDEVQSAMAALQNKIQSQLQTAEDLQKQEKDLQLSIQISQKLLLLEDLLEIESPADSDDEEQSLGKDGPIVSDEDSEDEFENFDRVKKSLNDSSAAEGCAKLERAAQIFVQLDLEFMNAMHLSMIQKEEKRLAVIEETLLHRLETEFATEIFPDTFYNRDHAISALTLSYLLRAYVLLHKSHIPEEMIGRLLVQPFAEENLTRGKLDGRVRGSCEGLPQIYESILDFITSKFADTLALSVCQGESKCSVDILGNAIWKPLQEILSSKHGVIFQAAGPERFHQSYTISMRFLLDIEERFCTTEIMKIRFRSHESVVEFKEKWNIDVYFQLRASQLASSLEKSFGVKRDEPGASVNSTANSDDKSGLVFENSKRLWQAMQDCWSERVFLAPLLPNFCKLCVQLFAYYIDIWKEPLLNTVAVINSGNKADFATVPLYFLSTEEDLLFAGSDFHVLYKKISQYLLAIVKTHVDTFTDDSQAFVTELFQEPLASLAELEARCWSTAVTMVSADCKKVLPAIRTVKGQYQMTNKPPPTNPSTYVVSIIQPMQEFLEKWGMHFDAAKKQQLLQAIVEEVCDVYSSLSSELLRSALELEESLKSRKLQRHSGSSSTLANNTVSDTEKMRMQLLLDLQEIQREVAALGLDVKLCNGLQVSIAKLSESDSFECITTCDSQIEMETGGHWGVSLWRWGLCMTMASLSLWKILELAVNGDASWDRVFGKKSKKEKYLAGFPGLVGNTPLIELTSLSKATGCKILAKAEFLNPGGSSKDRVAKGIVEDAERRGLLKEGGTIIEGTSGSTGISLSLMARARGYRCIIVMPDDQAKEKSQLLEQFGAEVVLVKPASIVNAKHYVNEAKRLARNTEGGYFTDQFENTANFDSHYTTTGPEIWRQTDGTVDAFVMAAGTGGTIAGTSAYLKEKNPDVQVFLADPPGSSLYNKVRSNVCYAPQQAETKVRRHRYDTIAEGVGIDRLTENFMLAKIDDAFKVTDQEIVEMSRFLLREEGIFVGSSSGLNCVAAVRAARKLGPGHTIVTVLCDSGQRHLTKFWNEQHIREDWQLEPTATHLEFLDGSTGQP</sequence>
<evidence type="ECO:0000256" key="14">
    <source>
        <dbReference type="ARBA" id="ARBA00023136"/>
    </source>
</evidence>
<keyword evidence="9" id="KW-1000">Mitochondrion outer membrane</keyword>
<dbReference type="EC" id="2.5.1.47" evidence="4"/>
<dbReference type="SUPFAM" id="SSF53686">
    <property type="entry name" value="Tryptophan synthase beta subunit-like PLP-dependent enzymes"/>
    <property type="match status" value="1"/>
</dbReference>
<dbReference type="AlphaFoldDB" id="W2NK51"/>
<evidence type="ECO:0000256" key="8">
    <source>
        <dbReference type="ARBA" id="ARBA00022692"/>
    </source>
</evidence>
<keyword evidence="10" id="KW-0653">Protein transport</keyword>
<accession>W2NK51</accession>
<dbReference type="GO" id="GO:0004124">
    <property type="term" value="F:cysteine synthase activity"/>
    <property type="evidence" value="ECO:0007669"/>
    <property type="project" value="UniProtKB-EC"/>
</dbReference>
<dbReference type="GO" id="GO:0007030">
    <property type="term" value="P:Golgi organization"/>
    <property type="evidence" value="ECO:0007669"/>
    <property type="project" value="InterPro"/>
</dbReference>
<evidence type="ECO:0000313" key="23">
    <source>
        <dbReference type="EMBL" id="ETK89268.1"/>
    </source>
</evidence>
<evidence type="ECO:0000313" key="26">
    <source>
        <dbReference type="Proteomes" id="UP000053864"/>
    </source>
</evidence>
<dbReference type="InterPro" id="IPR009316">
    <property type="entry name" value="COG2"/>
</dbReference>
<dbReference type="PANTHER" id="PTHR12961">
    <property type="entry name" value="CONSERVED OLIGOMERIC GOLGI COMPLEX COMPONENT 2"/>
    <property type="match status" value="1"/>
</dbReference>
<keyword evidence="12" id="KW-0333">Golgi apparatus</keyword>
<evidence type="ECO:0000256" key="6">
    <source>
        <dbReference type="ARBA" id="ARBA00022448"/>
    </source>
</evidence>
<evidence type="ECO:0000256" key="18">
    <source>
        <dbReference type="SAM" id="Coils"/>
    </source>
</evidence>
<reference evidence="23" key="1">
    <citation type="submission" date="2013-11" db="EMBL/GenBank/DDBJ databases">
        <title>The Genome Sequence of Phytophthora parasitica CJ02B3.</title>
        <authorList>
            <consortium name="The Broad Institute Genomics Platform"/>
            <person name="Russ C."/>
            <person name="Tyler B."/>
            <person name="Panabieres F."/>
            <person name="Shan W."/>
            <person name="Tripathy S."/>
            <person name="Grunwald N."/>
            <person name="Machado M."/>
            <person name="Johnson C.S."/>
            <person name="Arredondo F."/>
            <person name="Hong C."/>
            <person name="Coffey M."/>
            <person name="Young S.K."/>
            <person name="Zeng Q."/>
            <person name="Gargeya S."/>
            <person name="Fitzgerald M."/>
            <person name="Abouelleil A."/>
            <person name="Alvarado L."/>
            <person name="Chapman S.B."/>
            <person name="Gainer-Dewar J."/>
            <person name="Goldberg J."/>
            <person name="Griggs A."/>
            <person name="Gujja S."/>
            <person name="Hansen M."/>
            <person name="Howarth C."/>
            <person name="Imamovic A."/>
            <person name="Ireland A."/>
            <person name="Larimer J."/>
            <person name="McCowan C."/>
            <person name="Murphy C."/>
            <person name="Pearson M."/>
            <person name="Poon T.W."/>
            <person name="Priest M."/>
            <person name="Roberts A."/>
            <person name="Saif S."/>
            <person name="Shea T."/>
            <person name="Sykes S."/>
            <person name="Wortman J."/>
            <person name="Nusbaum C."/>
            <person name="Birren B."/>
        </authorList>
    </citation>
    <scope>NUCLEOTIDE SEQUENCE [LARGE SCALE GENOMIC DNA]</scope>
    <source>
        <strain evidence="23">CJ02B3</strain>
    </source>
</reference>
<dbReference type="Proteomes" id="UP000054532">
    <property type="component" value="Unassembled WGS sequence"/>
</dbReference>
<dbReference type="Gene3D" id="3.40.50.1100">
    <property type="match status" value="2"/>
</dbReference>
<evidence type="ECO:0000256" key="16">
    <source>
        <dbReference type="ARBA" id="ARBA00047931"/>
    </source>
</evidence>
<evidence type="ECO:0000256" key="7">
    <source>
        <dbReference type="ARBA" id="ARBA00022679"/>
    </source>
</evidence>
<feature type="domain" description="Conserved oligomeric Golgi complex subunit 2 N-terminal" evidence="21">
    <location>
        <begin position="13"/>
        <end position="86"/>
    </location>
</feature>
<dbReference type="FunFam" id="3.40.50.1100:FF:000096">
    <property type="entry name" value="Related to cysteine synthase"/>
    <property type="match status" value="1"/>
</dbReference>
<evidence type="ECO:0000259" key="22">
    <source>
        <dbReference type="Pfam" id="PF12022"/>
    </source>
</evidence>
<keyword evidence="14" id="KW-0472">Membrane</keyword>
<evidence type="ECO:0000256" key="9">
    <source>
        <dbReference type="ARBA" id="ARBA00022787"/>
    </source>
</evidence>
<evidence type="ECO:0000256" key="19">
    <source>
        <dbReference type="SAM" id="MobiDB-lite"/>
    </source>
</evidence>
<comment type="subcellular location">
    <subcellularLocation>
        <location evidence="1">Golgi apparatus membrane</location>
        <topology evidence="1">Peripheral membrane protein</topology>
    </subcellularLocation>
    <subcellularLocation>
        <location evidence="2">Mitochondrion outer membrane</location>
        <topology evidence="2">Single-pass membrane protein</topology>
    </subcellularLocation>
</comment>
<evidence type="ECO:0000256" key="5">
    <source>
        <dbReference type="ARBA" id="ARBA00020977"/>
    </source>
</evidence>
<dbReference type="EMBL" id="KI685681">
    <property type="protein sequence ID" value="ETK89268.1"/>
    <property type="molecule type" value="Genomic_DNA"/>
</dbReference>
<reference evidence="25" key="3">
    <citation type="submission" date="2013-11" db="EMBL/GenBank/DDBJ databases">
        <title>The Genome Sequence of Phytophthora parasitica IAC_01/95.</title>
        <authorList>
            <consortium name="The Broad Institute Genomics Platform"/>
            <person name="Russ C."/>
            <person name="Tyler B."/>
            <person name="Panabieres F."/>
            <person name="Shan W."/>
            <person name="Tripathy S."/>
            <person name="Grunwald N."/>
            <person name="Machado M."/>
            <person name="Johnson C.S."/>
            <person name="Arredondo F."/>
            <person name="Hong C."/>
            <person name="Coffey M."/>
            <person name="Young S.K."/>
            <person name="Zeng Q."/>
            <person name="Gargeya S."/>
            <person name="Fitzgerald M."/>
            <person name="Abouelleil A."/>
            <person name="Alvarado L."/>
            <person name="Chapman S.B."/>
            <person name="Gainer-Dewar J."/>
            <person name="Goldberg J."/>
            <person name="Griggs A."/>
            <person name="Gujja S."/>
            <person name="Hansen M."/>
            <person name="Howarth C."/>
            <person name="Imamovic A."/>
            <person name="Ireland A."/>
            <person name="Larimer J."/>
            <person name="McCowan C."/>
            <person name="Murphy C."/>
            <person name="Pearson M."/>
            <person name="Poon T.W."/>
            <person name="Priest M."/>
            <person name="Roberts A."/>
            <person name="Saif S."/>
            <person name="Shea T."/>
            <person name="Sykes S."/>
            <person name="Wortman J."/>
            <person name="Nusbaum C."/>
            <person name="Birren B."/>
        </authorList>
    </citation>
    <scope>NUCLEOTIDE SEQUENCE [LARGE SCALE GENOMIC DNA]</scope>
    <source>
        <strain evidence="25">IAC_01/95</strain>
    </source>
</reference>